<feature type="transmembrane region" description="Helical" evidence="9">
    <location>
        <begin position="441"/>
        <end position="463"/>
    </location>
</feature>
<dbReference type="InterPro" id="IPR013769">
    <property type="entry name" value="Band3_cytoplasmic_dom"/>
</dbReference>
<keyword evidence="6 9" id="KW-1133">Transmembrane helix</keyword>
<dbReference type="AlphaFoldDB" id="A0A8X7WR73"/>
<dbReference type="PRINTS" id="PR01231">
    <property type="entry name" value="HCO3TRNSPORT"/>
</dbReference>
<dbReference type="PANTHER" id="PTHR11453">
    <property type="entry name" value="ANION EXCHANGE PROTEIN"/>
    <property type="match status" value="1"/>
</dbReference>
<dbReference type="GO" id="GO:0008510">
    <property type="term" value="F:sodium:bicarbonate symporter activity"/>
    <property type="evidence" value="ECO:0007669"/>
    <property type="project" value="TreeGrafter"/>
</dbReference>
<accession>A0A8X7WR73</accession>
<dbReference type="Proteomes" id="UP000886611">
    <property type="component" value="Unassembled WGS sequence"/>
</dbReference>
<feature type="domain" description="Band 3 cytoplasmic" evidence="12">
    <location>
        <begin position="66"/>
        <end position="331"/>
    </location>
</feature>
<evidence type="ECO:0000256" key="10">
    <source>
        <dbReference type="SAM" id="MobiDB-lite"/>
    </source>
</evidence>
<keyword evidence="4" id="KW-1003">Cell membrane</keyword>
<name>A0A8X7WR73_POLSE</name>
<evidence type="ECO:0000256" key="5">
    <source>
        <dbReference type="ARBA" id="ARBA00022692"/>
    </source>
</evidence>
<dbReference type="GO" id="GO:0008509">
    <property type="term" value="F:monoatomic anion transmembrane transporter activity"/>
    <property type="evidence" value="ECO:0007669"/>
    <property type="project" value="InterPro"/>
</dbReference>
<evidence type="ECO:0000256" key="1">
    <source>
        <dbReference type="ARBA" id="ARBA00004554"/>
    </source>
</evidence>
<evidence type="ECO:0000313" key="14">
    <source>
        <dbReference type="Proteomes" id="UP000886611"/>
    </source>
</evidence>
<comment type="caution">
    <text evidence="13">The sequence shown here is derived from an EMBL/GenBank/DDBJ whole genome shotgun (WGS) entry which is preliminary data.</text>
</comment>
<feature type="transmembrane region" description="Helical" evidence="9">
    <location>
        <begin position="885"/>
        <end position="905"/>
    </location>
</feature>
<dbReference type="InterPro" id="IPR011531">
    <property type="entry name" value="HCO3_transpt-like_TM_dom"/>
</dbReference>
<evidence type="ECO:0000256" key="3">
    <source>
        <dbReference type="ARBA" id="ARBA00022448"/>
    </source>
</evidence>
<feature type="region of interest" description="Disordered" evidence="10">
    <location>
        <begin position="953"/>
        <end position="986"/>
    </location>
</feature>
<dbReference type="OrthoDB" id="1735926at2759"/>
<dbReference type="Gene3D" id="3.40.930.10">
    <property type="entry name" value="Mannitol-specific EII, Chain A"/>
    <property type="match status" value="1"/>
</dbReference>
<feature type="transmembrane region" description="Helical" evidence="9">
    <location>
        <begin position="816"/>
        <end position="835"/>
    </location>
</feature>
<reference evidence="13 14" key="1">
    <citation type="journal article" date="2021" name="Cell">
        <title>Tracing the genetic footprints of vertebrate landing in non-teleost ray-finned fishes.</title>
        <authorList>
            <person name="Bi X."/>
            <person name="Wang K."/>
            <person name="Yang L."/>
            <person name="Pan H."/>
            <person name="Jiang H."/>
            <person name="Wei Q."/>
            <person name="Fang M."/>
            <person name="Yu H."/>
            <person name="Zhu C."/>
            <person name="Cai Y."/>
            <person name="He Y."/>
            <person name="Gan X."/>
            <person name="Zeng H."/>
            <person name="Yu D."/>
            <person name="Zhu Y."/>
            <person name="Jiang H."/>
            <person name="Qiu Q."/>
            <person name="Yang H."/>
            <person name="Zhang Y.E."/>
            <person name="Wang W."/>
            <person name="Zhu M."/>
            <person name="He S."/>
            <person name="Zhang G."/>
        </authorList>
    </citation>
    <scope>NUCLEOTIDE SEQUENCE [LARGE SCALE GENOMIC DNA]</scope>
    <source>
        <strain evidence="13">Bchr_013</strain>
    </source>
</reference>
<feature type="transmembrane region" description="Helical" evidence="9">
    <location>
        <begin position="630"/>
        <end position="648"/>
    </location>
</feature>
<feature type="transmembrane region" description="Helical" evidence="9">
    <location>
        <begin position="716"/>
        <end position="735"/>
    </location>
</feature>
<keyword evidence="3 9" id="KW-0813">Transport</keyword>
<keyword evidence="5 9" id="KW-0812">Transmembrane</keyword>
<protein>
    <recommendedName>
        <fullName evidence="9">Anion exchange protein</fullName>
    </recommendedName>
</protein>
<keyword evidence="7 9" id="KW-0406">Ion transport</keyword>
<dbReference type="InterPro" id="IPR003020">
    <property type="entry name" value="HCO3_transpt_euk"/>
</dbReference>
<dbReference type="GO" id="GO:0016323">
    <property type="term" value="C:basolateral plasma membrane"/>
    <property type="evidence" value="ECO:0007669"/>
    <property type="project" value="UniProtKB-SubCell"/>
</dbReference>
<evidence type="ECO:0000259" key="12">
    <source>
        <dbReference type="Pfam" id="PF07565"/>
    </source>
</evidence>
<dbReference type="EMBL" id="JAATIS010009265">
    <property type="protein sequence ID" value="KAG2455377.1"/>
    <property type="molecule type" value="Genomic_DNA"/>
</dbReference>
<evidence type="ECO:0000259" key="11">
    <source>
        <dbReference type="Pfam" id="PF00955"/>
    </source>
</evidence>
<gene>
    <name evidence="13" type="primary">Slc4a4_1</name>
    <name evidence="13" type="ORF">GTO96_0007625</name>
</gene>
<keyword evidence="8 9" id="KW-0472">Membrane</keyword>
<evidence type="ECO:0000256" key="8">
    <source>
        <dbReference type="ARBA" id="ARBA00023136"/>
    </source>
</evidence>
<dbReference type="Gene3D" id="1.10.287.570">
    <property type="entry name" value="Helical hairpin bin"/>
    <property type="match status" value="1"/>
</dbReference>
<dbReference type="InterPro" id="IPR016152">
    <property type="entry name" value="PTrfase/Anion_transptr"/>
</dbReference>
<feature type="domain" description="Bicarbonate transporter-like transmembrane" evidence="11">
    <location>
        <begin position="384"/>
        <end position="944"/>
    </location>
</feature>
<feature type="transmembrane region" description="Helical" evidence="9">
    <location>
        <begin position="498"/>
        <end position="519"/>
    </location>
</feature>
<feature type="transmembrane region" description="Helical" evidence="9">
    <location>
        <begin position="668"/>
        <end position="686"/>
    </location>
</feature>
<comment type="similarity">
    <text evidence="2 9">Belongs to the anion exchanger (TC 2.A.31) family.</text>
</comment>
<keyword evidence="14" id="KW-1185">Reference proteome</keyword>
<feature type="compositionally biased region" description="Basic and acidic residues" evidence="10">
    <location>
        <begin position="970"/>
        <end position="979"/>
    </location>
</feature>
<dbReference type="GO" id="GO:0005452">
    <property type="term" value="F:solute:inorganic anion antiporter activity"/>
    <property type="evidence" value="ECO:0007669"/>
    <property type="project" value="InterPro"/>
</dbReference>
<dbReference type="GO" id="GO:0051453">
    <property type="term" value="P:regulation of intracellular pH"/>
    <property type="evidence" value="ECO:0007669"/>
    <property type="project" value="TreeGrafter"/>
</dbReference>
<evidence type="ECO:0000256" key="4">
    <source>
        <dbReference type="ARBA" id="ARBA00022475"/>
    </source>
</evidence>
<dbReference type="NCBIfam" id="TIGR00834">
    <property type="entry name" value="ae"/>
    <property type="match status" value="1"/>
</dbReference>
<feature type="transmembrane region" description="Helical" evidence="9">
    <location>
        <begin position="842"/>
        <end position="861"/>
    </location>
</feature>
<feature type="transmembrane region" description="Helical" evidence="9">
    <location>
        <begin position="413"/>
        <end position="434"/>
    </location>
</feature>
<dbReference type="Pfam" id="PF07565">
    <property type="entry name" value="Band_3_cyto"/>
    <property type="match status" value="1"/>
</dbReference>
<proteinExistence type="inferred from homology"/>
<dbReference type="InterPro" id="IPR003024">
    <property type="entry name" value="Na/HCO3_transpt"/>
</dbReference>
<feature type="transmembrane region" description="Helical" evidence="9">
    <location>
        <begin position="912"/>
        <end position="932"/>
    </location>
</feature>
<organism evidence="13 14">
    <name type="scientific">Polypterus senegalus</name>
    <name type="common">Senegal bichir</name>
    <dbReference type="NCBI Taxonomy" id="55291"/>
    <lineage>
        <taxon>Eukaryota</taxon>
        <taxon>Metazoa</taxon>
        <taxon>Chordata</taxon>
        <taxon>Craniata</taxon>
        <taxon>Vertebrata</taxon>
        <taxon>Euteleostomi</taxon>
        <taxon>Actinopterygii</taxon>
        <taxon>Polypteriformes</taxon>
        <taxon>Polypteridae</taxon>
        <taxon>Polypterus</taxon>
    </lineage>
</organism>
<evidence type="ECO:0000256" key="2">
    <source>
        <dbReference type="ARBA" id="ARBA00010993"/>
    </source>
</evidence>
<dbReference type="Pfam" id="PF00955">
    <property type="entry name" value="HCO3_cotransp"/>
    <property type="match status" value="1"/>
</dbReference>
<sequence length="986" mass="111605">MTFKEKAVLPMVVTSTSLRGCGEHERTADQRPTCSVTISQVASRSIFSSTLPPVAVTYYEAPLAPLFTQLSELWQEDEDNVMWKETARWIKFEEKVEDGGERWSRPHVTTFSLHSVFEFRTCIMRGAVLLDIEASNLKQLVETLTSITLASCCLNPSLQEKIEFVLLQEHWHQSKMSRLRTVKGFGRRLSRPGKEVPIPQEENNLLNSPTKKQLKNKFKKKIPEGSEAFNILVGEVDFLEKPFVSFLRLKQAVLLGELTEVPLATRFLFILLGPRGKANAYREIGRAAATLLTDELYHNVALKANNKEELIAGIDEFLDELTVLPPGRWDPTVRIKPPKYLPSLHKRMHVYAKGSTFHLNKSTSHSLGPGHVHEISDEMMKTGRLFGGFINDIKRKAPWYWSDFYDGLNLQCLPVILFIYLATVTNAITFGGMLGDATDNFLGVLESFIGTSVAGALFCLFAGQPLTILSSTGPVLVFERLLFNFCRQQELDYLELRLWIGLWTAFFCLVLVATDASYLVQYFTRFTEEGFCTLISLIFIYDAIKKMLSLAQQYPIHAGYFEDESTQYSCTCTSPLLSGNSSVDFNQTLLSSQYSTASNMMANWTTLGKKECMRLGGALVGESCAYVPDVTLMSFLLFFGTFILSLILKNFKDSSYFPQSVRKLISDFSIILVIVTFCIINFLVGIQTPQLLVPSEFKPTNPTRQWYVSPFKMNPWWLTLVSAIPAILLTILVFMDQQITAVILNRKELKLKKGAGIHLDFFWIAVLMVLMSVLGFPWYISSTVISLAHMNGLKMEDSSLAPGEEPKFVGIREQRLTGLIVFLLTGFSVFLAPVLKYIPMPVLYGIFLYMGVSAVSSLQFLDRLKLLFIPAKHQPDLIFLRHVPLYRVHIFTFIQVLCLVLLWILKSTSAAIIFPIMLLALVAVRKAMEWIFSRHDLSWLDDILPEEVHRSDTPLKKVTQHSSDSDSENSEMKYQEKAPEINISVN</sequence>
<dbReference type="FunFam" id="1.10.287.570:FF:000001">
    <property type="entry name" value="Anion exchange protein"/>
    <property type="match status" value="1"/>
</dbReference>
<dbReference type="PRINTS" id="PR01232">
    <property type="entry name" value="NAHCO3TRSPRT"/>
</dbReference>
<feature type="transmembrane region" description="Helical" evidence="9">
    <location>
        <begin position="526"/>
        <end position="544"/>
    </location>
</feature>
<evidence type="ECO:0000313" key="13">
    <source>
        <dbReference type="EMBL" id="KAG2455377.1"/>
    </source>
</evidence>
<feature type="non-terminal residue" evidence="13">
    <location>
        <position position="1"/>
    </location>
</feature>
<evidence type="ECO:0000256" key="9">
    <source>
        <dbReference type="RuleBase" id="RU362035"/>
    </source>
</evidence>
<dbReference type="SUPFAM" id="SSF55804">
    <property type="entry name" value="Phoshotransferase/anion transport protein"/>
    <property type="match status" value="1"/>
</dbReference>
<evidence type="ECO:0000256" key="7">
    <source>
        <dbReference type="ARBA" id="ARBA00023065"/>
    </source>
</evidence>
<feature type="non-terminal residue" evidence="13">
    <location>
        <position position="986"/>
    </location>
</feature>
<evidence type="ECO:0000256" key="6">
    <source>
        <dbReference type="ARBA" id="ARBA00022989"/>
    </source>
</evidence>
<dbReference type="PANTHER" id="PTHR11453:SF52">
    <property type="entry name" value="ANION EXCHANGE PROTEIN 4"/>
    <property type="match status" value="1"/>
</dbReference>
<feature type="transmembrane region" description="Helical" evidence="9">
    <location>
        <begin position="756"/>
        <end position="780"/>
    </location>
</feature>
<comment type="subcellular location">
    <subcellularLocation>
        <location evidence="1">Basolateral cell membrane</location>
        <topology evidence="1">Multi-pass membrane protein</topology>
    </subcellularLocation>
    <subcellularLocation>
        <location evidence="9">Membrane</location>
        <topology evidence="9">Multi-pass membrane protein</topology>
    </subcellularLocation>
</comment>